<dbReference type="EMBL" id="KV442025">
    <property type="protein sequence ID" value="OAQ32455.1"/>
    <property type="molecule type" value="Genomic_DNA"/>
</dbReference>
<sequence length="89" mass="10237">MVATATNRLISFLNRAGQALACYLDRHWCPRYCTTSELYAELLFFINSKTNYIVDSACVYALCAQCSRVEYELVASERCKVRVVWRTVP</sequence>
<accession>A0A197K4P6</accession>
<dbReference type="AlphaFoldDB" id="A0A197K4P6"/>
<protein>
    <submittedName>
        <fullName evidence="1">Uncharacterized protein</fullName>
    </submittedName>
</protein>
<reference evidence="1 2" key="1">
    <citation type="submission" date="2016-05" db="EMBL/GenBank/DDBJ databases">
        <title>Genome sequencing reveals origins of a unique bacterial endosymbiosis in the earliest lineages of terrestrial Fungi.</title>
        <authorList>
            <consortium name="DOE Joint Genome Institute"/>
            <person name="Uehling J."/>
            <person name="Gryganskyi A."/>
            <person name="Hameed K."/>
            <person name="Tschaplinski T."/>
            <person name="Misztal P."/>
            <person name="Wu S."/>
            <person name="Desiro A."/>
            <person name="Vande Pol N."/>
            <person name="Du Z.-Y."/>
            <person name="Zienkiewicz A."/>
            <person name="Zienkiewicz K."/>
            <person name="Morin E."/>
            <person name="Tisserant E."/>
            <person name="Splivallo R."/>
            <person name="Hainaut M."/>
            <person name="Henrissat B."/>
            <person name="Ohm R."/>
            <person name="Kuo A."/>
            <person name="Yan J."/>
            <person name="Lipzen A."/>
            <person name="Nolan M."/>
            <person name="Labutti K."/>
            <person name="Barry K."/>
            <person name="Goldstein A."/>
            <person name="Labbe J."/>
            <person name="Schadt C."/>
            <person name="Tuskan G."/>
            <person name="Grigoriev I."/>
            <person name="Martin F."/>
            <person name="Vilgalys R."/>
            <person name="Bonito G."/>
        </authorList>
    </citation>
    <scope>NUCLEOTIDE SEQUENCE [LARGE SCALE GENOMIC DNA]</scope>
    <source>
        <strain evidence="1 2">AG-77</strain>
    </source>
</reference>
<organism evidence="1 2">
    <name type="scientific">Linnemannia elongata AG-77</name>
    <dbReference type="NCBI Taxonomy" id="1314771"/>
    <lineage>
        <taxon>Eukaryota</taxon>
        <taxon>Fungi</taxon>
        <taxon>Fungi incertae sedis</taxon>
        <taxon>Mucoromycota</taxon>
        <taxon>Mortierellomycotina</taxon>
        <taxon>Mortierellomycetes</taxon>
        <taxon>Mortierellales</taxon>
        <taxon>Mortierellaceae</taxon>
        <taxon>Linnemannia</taxon>
    </lineage>
</organism>
<proteinExistence type="predicted"/>
<evidence type="ECO:0000313" key="1">
    <source>
        <dbReference type="EMBL" id="OAQ32455.1"/>
    </source>
</evidence>
<name>A0A197K4P6_9FUNG</name>
<dbReference type="Proteomes" id="UP000078512">
    <property type="component" value="Unassembled WGS sequence"/>
</dbReference>
<gene>
    <name evidence="1" type="ORF">K457DRAFT_309634</name>
</gene>
<evidence type="ECO:0000313" key="2">
    <source>
        <dbReference type="Proteomes" id="UP000078512"/>
    </source>
</evidence>
<keyword evidence="2" id="KW-1185">Reference proteome</keyword>